<evidence type="ECO:0000313" key="3">
    <source>
        <dbReference type="Proteomes" id="UP000886998"/>
    </source>
</evidence>
<sequence length="92" mass="9492">MGSDQSPNSQLQQVGLMGSGLCSPGATSSYSESSPVHSCGGMQSDGSMSTQMGQGQSMDFDSSNPLTPLVNHGHNQSSVHNGDIPMSYHGVF</sequence>
<accession>A0A8X6YQU0</accession>
<proteinExistence type="predicted"/>
<keyword evidence="3" id="KW-1185">Reference proteome</keyword>
<comment type="caution">
    <text evidence="2">The sequence shown here is derived from an EMBL/GenBank/DDBJ whole genome shotgun (WGS) entry which is preliminary data.</text>
</comment>
<dbReference type="EMBL" id="BMAV01022473">
    <property type="protein sequence ID" value="GFY77486.1"/>
    <property type="molecule type" value="Genomic_DNA"/>
</dbReference>
<evidence type="ECO:0000256" key="1">
    <source>
        <dbReference type="SAM" id="MobiDB-lite"/>
    </source>
</evidence>
<feature type="compositionally biased region" description="Polar residues" evidence="1">
    <location>
        <begin position="44"/>
        <end position="66"/>
    </location>
</feature>
<name>A0A8X6YQU0_9ARAC</name>
<dbReference type="AlphaFoldDB" id="A0A8X6YQU0"/>
<reference evidence="2" key="1">
    <citation type="submission" date="2020-08" db="EMBL/GenBank/DDBJ databases">
        <title>Multicomponent nature underlies the extraordinary mechanical properties of spider dragline silk.</title>
        <authorList>
            <person name="Kono N."/>
            <person name="Nakamura H."/>
            <person name="Mori M."/>
            <person name="Yoshida Y."/>
            <person name="Ohtoshi R."/>
            <person name="Malay A.D."/>
            <person name="Moran D.A.P."/>
            <person name="Tomita M."/>
            <person name="Numata K."/>
            <person name="Arakawa K."/>
        </authorList>
    </citation>
    <scope>NUCLEOTIDE SEQUENCE</scope>
</reference>
<gene>
    <name evidence="2" type="primary">lhx9</name>
    <name evidence="2" type="ORF">TNIN_441291</name>
</gene>
<dbReference type="Proteomes" id="UP000886998">
    <property type="component" value="Unassembled WGS sequence"/>
</dbReference>
<organism evidence="2 3">
    <name type="scientific">Trichonephila inaurata madagascariensis</name>
    <dbReference type="NCBI Taxonomy" id="2747483"/>
    <lineage>
        <taxon>Eukaryota</taxon>
        <taxon>Metazoa</taxon>
        <taxon>Ecdysozoa</taxon>
        <taxon>Arthropoda</taxon>
        <taxon>Chelicerata</taxon>
        <taxon>Arachnida</taxon>
        <taxon>Araneae</taxon>
        <taxon>Araneomorphae</taxon>
        <taxon>Entelegynae</taxon>
        <taxon>Araneoidea</taxon>
        <taxon>Nephilidae</taxon>
        <taxon>Trichonephila</taxon>
        <taxon>Trichonephila inaurata</taxon>
    </lineage>
</organism>
<dbReference type="OrthoDB" id="9990008at2759"/>
<feature type="region of interest" description="Disordered" evidence="1">
    <location>
        <begin position="1"/>
        <end position="92"/>
    </location>
</feature>
<feature type="compositionally biased region" description="Polar residues" evidence="1">
    <location>
        <begin position="1"/>
        <end position="13"/>
    </location>
</feature>
<feature type="compositionally biased region" description="Polar residues" evidence="1">
    <location>
        <begin position="25"/>
        <end position="36"/>
    </location>
</feature>
<protein>
    <submittedName>
        <fullName evidence="2">Uncharacterized protein</fullName>
    </submittedName>
</protein>
<evidence type="ECO:0000313" key="2">
    <source>
        <dbReference type="EMBL" id="GFY77486.1"/>
    </source>
</evidence>